<dbReference type="RefSeq" id="WP_184960323.1">
    <property type="nucleotide sequence ID" value="NZ_JACHIN010000002.1"/>
</dbReference>
<organism evidence="1 2">
    <name type="scientific">Nonomuraea endophytica</name>
    <dbReference type="NCBI Taxonomy" id="714136"/>
    <lineage>
        <taxon>Bacteria</taxon>
        <taxon>Bacillati</taxon>
        <taxon>Actinomycetota</taxon>
        <taxon>Actinomycetes</taxon>
        <taxon>Streptosporangiales</taxon>
        <taxon>Streptosporangiaceae</taxon>
        <taxon>Nonomuraea</taxon>
    </lineage>
</organism>
<reference evidence="1 2" key="1">
    <citation type="submission" date="2020-08" db="EMBL/GenBank/DDBJ databases">
        <title>Genomic Encyclopedia of Type Strains, Phase IV (KMG-IV): sequencing the most valuable type-strain genomes for metagenomic binning, comparative biology and taxonomic classification.</title>
        <authorList>
            <person name="Goeker M."/>
        </authorList>
    </citation>
    <scope>NUCLEOTIDE SEQUENCE [LARGE SCALE GENOMIC DNA]</scope>
    <source>
        <strain evidence="1 2">DSM 45385</strain>
    </source>
</reference>
<protein>
    <submittedName>
        <fullName evidence="1">Uncharacterized protein</fullName>
    </submittedName>
</protein>
<dbReference type="EMBL" id="JACHIN010000002">
    <property type="protein sequence ID" value="MBB5076763.1"/>
    <property type="molecule type" value="Genomic_DNA"/>
</dbReference>
<proteinExistence type="predicted"/>
<dbReference type="Proteomes" id="UP000568380">
    <property type="component" value="Unassembled WGS sequence"/>
</dbReference>
<keyword evidence="2" id="KW-1185">Reference proteome</keyword>
<comment type="caution">
    <text evidence="1">The sequence shown here is derived from an EMBL/GenBank/DDBJ whole genome shotgun (WGS) entry which is preliminary data.</text>
</comment>
<name>A0A7W8EEU7_9ACTN</name>
<evidence type="ECO:0000313" key="2">
    <source>
        <dbReference type="Proteomes" id="UP000568380"/>
    </source>
</evidence>
<accession>A0A7W8EEU7</accession>
<sequence length="257" mass="27505">MSVRFSAAAWERSYRRTVRLAFSRVPYYRDQWVRAGRALDEPLPTPTGELADQLHRLCPFAEPYDPGAEPSLWIGPAGGLRAALGEAGVRGRVPVLEVRRAVLDRRTLGLGGPPYGVLLDPEATVVHERRRRELNAPALKLAADAGRVVVVGERAAVASFLPELAGVEVKVLERVTLAGAAEGALVHDPHLGYYAARAGCGRVHLLWRRFHARPEGGALAVSALGRRRPVLVAVVPDGGGELGRCPGHGTPILGVAS</sequence>
<dbReference type="AlphaFoldDB" id="A0A7W8EEU7"/>
<gene>
    <name evidence="1" type="ORF">HNR40_002227</name>
</gene>
<evidence type="ECO:0000313" key="1">
    <source>
        <dbReference type="EMBL" id="MBB5076763.1"/>
    </source>
</evidence>